<sequence length="343" mass="38743">METTIPKGRRGSEILRCPDFEVTLTEQDTTELDAALHQVKQQGLPLEAVTRDQFILPKLGPRLTQIQHDLEHGCGACRLRGLPVTRYSVMELEIVFWGLTTYIGTPRPQSADGKRLFHVSDAGFGESDAKTRGPNSNKRLRFHTDRCDVIGFLTVRQALQGGDNLLLDSRLLYHQIQAQRPDLLEVLKQPFAYLRHNVDTANPLPYITQPIFAVENGVFCANVLRVLIDRAHNSGVTPPMTDQQIEALDLIDTLAEDENLHLRFRQEPGDLLFVNNFMFLHRRDAFTDAADPNQRRLLLRLWLSMPNSRPLPESFRGMYRNIGAGALRGGMPTRAEQTESGKA</sequence>
<dbReference type="GO" id="GO:0016706">
    <property type="term" value="F:2-oxoglutarate-dependent dioxygenase activity"/>
    <property type="evidence" value="ECO:0007669"/>
    <property type="project" value="UniProtKB-ARBA"/>
</dbReference>
<evidence type="ECO:0000259" key="4">
    <source>
        <dbReference type="Pfam" id="PF02668"/>
    </source>
</evidence>
<dbReference type="InterPro" id="IPR003819">
    <property type="entry name" value="TauD/TfdA-like"/>
</dbReference>
<evidence type="ECO:0000256" key="1">
    <source>
        <dbReference type="ARBA" id="ARBA00001954"/>
    </source>
</evidence>
<gene>
    <name evidence="5" type="ORF">J3U88_27290</name>
</gene>
<keyword evidence="3" id="KW-0045">Antibiotic biosynthesis</keyword>
<feature type="domain" description="TauD/TfdA-like" evidence="4">
    <location>
        <begin position="53"/>
        <end position="302"/>
    </location>
</feature>
<keyword evidence="5" id="KW-0223">Dioxygenase</keyword>
<dbReference type="InterPro" id="IPR050411">
    <property type="entry name" value="AlphaKG_dependent_hydroxylases"/>
</dbReference>
<keyword evidence="6" id="KW-1185">Reference proteome</keyword>
<dbReference type="RefSeq" id="WP_207862182.1">
    <property type="nucleotide sequence ID" value="NZ_JAFREP010000033.1"/>
</dbReference>
<evidence type="ECO:0000313" key="6">
    <source>
        <dbReference type="Proteomes" id="UP000664417"/>
    </source>
</evidence>
<proteinExistence type="predicted"/>
<dbReference type="SUPFAM" id="SSF51197">
    <property type="entry name" value="Clavaminate synthase-like"/>
    <property type="match status" value="1"/>
</dbReference>
<evidence type="ECO:0000256" key="2">
    <source>
        <dbReference type="ARBA" id="ARBA00023002"/>
    </source>
</evidence>
<protein>
    <submittedName>
        <fullName evidence="5">TauD/TfdA family dioxygenase</fullName>
    </submittedName>
</protein>
<accession>A0A8J7QDM0</accession>
<dbReference type="Pfam" id="PF02668">
    <property type="entry name" value="TauD"/>
    <property type="match status" value="1"/>
</dbReference>
<dbReference type="AlphaFoldDB" id="A0A8J7QDM0"/>
<comment type="cofactor">
    <cofactor evidence="1">
        <name>Fe(2+)</name>
        <dbReference type="ChEBI" id="CHEBI:29033"/>
    </cofactor>
</comment>
<reference evidence="5" key="1">
    <citation type="submission" date="2021-03" db="EMBL/GenBank/DDBJ databases">
        <authorList>
            <person name="Wang G."/>
        </authorList>
    </citation>
    <scope>NUCLEOTIDE SEQUENCE</scope>
    <source>
        <strain evidence="5">KCTC 12899</strain>
    </source>
</reference>
<organism evidence="5 6">
    <name type="scientific">Acanthopleuribacter pedis</name>
    <dbReference type="NCBI Taxonomy" id="442870"/>
    <lineage>
        <taxon>Bacteria</taxon>
        <taxon>Pseudomonadati</taxon>
        <taxon>Acidobacteriota</taxon>
        <taxon>Holophagae</taxon>
        <taxon>Acanthopleuribacterales</taxon>
        <taxon>Acanthopleuribacteraceae</taxon>
        <taxon>Acanthopleuribacter</taxon>
    </lineage>
</organism>
<evidence type="ECO:0000313" key="5">
    <source>
        <dbReference type="EMBL" id="MBO1322209.1"/>
    </source>
</evidence>
<comment type="caution">
    <text evidence="5">The sequence shown here is derived from an EMBL/GenBank/DDBJ whole genome shotgun (WGS) entry which is preliminary data.</text>
</comment>
<dbReference type="InterPro" id="IPR042098">
    <property type="entry name" value="TauD-like_sf"/>
</dbReference>
<dbReference type="EMBL" id="JAFREP010000033">
    <property type="protein sequence ID" value="MBO1322209.1"/>
    <property type="molecule type" value="Genomic_DNA"/>
</dbReference>
<keyword evidence="2" id="KW-0560">Oxidoreductase</keyword>
<dbReference type="Proteomes" id="UP000664417">
    <property type="component" value="Unassembled WGS sequence"/>
</dbReference>
<name>A0A8J7QDM0_9BACT</name>
<dbReference type="PANTHER" id="PTHR10696">
    <property type="entry name" value="GAMMA-BUTYROBETAINE HYDROXYLASE-RELATED"/>
    <property type="match status" value="1"/>
</dbReference>
<evidence type="ECO:0000256" key="3">
    <source>
        <dbReference type="ARBA" id="ARBA00023194"/>
    </source>
</evidence>
<dbReference type="GO" id="GO:0017000">
    <property type="term" value="P:antibiotic biosynthetic process"/>
    <property type="evidence" value="ECO:0007669"/>
    <property type="project" value="UniProtKB-KW"/>
</dbReference>
<dbReference type="PANTHER" id="PTHR10696:SF56">
    <property type="entry name" value="TAUD_TFDA-LIKE DOMAIN-CONTAINING PROTEIN"/>
    <property type="match status" value="1"/>
</dbReference>
<dbReference type="Gene3D" id="3.60.130.10">
    <property type="entry name" value="Clavaminate synthase-like"/>
    <property type="match status" value="1"/>
</dbReference>